<dbReference type="STRING" id="554065.E1ZDR8"/>
<feature type="region of interest" description="Disordered" evidence="6">
    <location>
        <begin position="78"/>
        <end position="102"/>
    </location>
</feature>
<feature type="region of interest" description="Disordered" evidence="6">
    <location>
        <begin position="1"/>
        <end position="65"/>
    </location>
</feature>
<dbReference type="eggNOG" id="KOG0299">
    <property type="taxonomic scope" value="Eukaryota"/>
</dbReference>
<gene>
    <name evidence="7" type="ORF">CHLNCDRAFT_22742</name>
</gene>
<dbReference type="EMBL" id="GL433843">
    <property type="protein sequence ID" value="EFN55906.1"/>
    <property type="molecule type" value="Genomic_DNA"/>
</dbReference>
<keyword evidence="3" id="KW-0677">Repeat</keyword>
<dbReference type="Pfam" id="PF00400">
    <property type="entry name" value="WD40"/>
    <property type="match status" value="6"/>
</dbReference>
<dbReference type="GeneID" id="17355444"/>
<dbReference type="SUPFAM" id="SSF50978">
    <property type="entry name" value="WD40 repeat-like"/>
    <property type="match status" value="1"/>
</dbReference>
<dbReference type="InParanoid" id="E1ZDR8"/>
<comment type="subcellular location">
    <subcellularLocation>
        <location evidence="1">Nucleus</location>
    </subcellularLocation>
</comment>
<dbReference type="InterPro" id="IPR001680">
    <property type="entry name" value="WD40_rpt"/>
</dbReference>
<organism evidence="8">
    <name type="scientific">Chlorella variabilis</name>
    <name type="common">Green alga</name>
    <dbReference type="NCBI Taxonomy" id="554065"/>
    <lineage>
        <taxon>Eukaryota</taxon>
        <taxon>Viridiplantae</taxon>
        <taxon>Chlorophyta</taxon>
        <taxon>core chlorophytes</taxon>
        <taxon>Trebouxiophyceae</taxon>
        <taxon>Chlorellales</taxon>
        <taxon>Chlorellaceae</taxon>
        <taxon>Chlorella clade</taxon>
        <taxon>Chlorella</taxon>
    </lineage>
</organism>
<dbReference type="InterPro" id="IPR036322">
    <property type="entry name" value="WD40_repeat_dom_sf"/>
</dbReference>
<keyword evidence="4" id="KW-0539">Nucleus</keyword>
<feature type="repeat" description="WD" evidence="5">
    <location>
        <begin position="217"/>
        <end position="258"/>
    </location>
</feature>
<evidence type="ECO:0000256" key="3">
    <source>
        <dbReference type="ARBA" id="ARBA00022737"/>
    </source>
</evidence>
<keyword evidence="2 5" id="KW-0853">WD repeat</keyword>
<dbReference type="SMART" id="SM00320">
    <property type="entry name" value="WD40"/>
    <property type="match status" value="6"/>
</dbReference>
<dbReference type="PROSITE" id="PS50294">
    <property type="entry name" value="WD_REPEATS_REGION"/>
    <property type="match status" value="1"/>
</dbReference>
<dbReference type="FunCoup" id="E1ZDR8">
    <property type="interactions" value="1526"/>
</dbReference>
<dbReference type="InterPro" id="IPR015943">
    <property type="entry name" value="WD40/YVTN_repeat-like_dom_sf"/>
</dbReference>
<accession>E1ZDR8</accession>
<dbReference type="PANTHER" id="PTHR19865:SF0">
    <property type="entry name" value="U3 SMALL NUCLEOLAR RNA-INTERACTING PROTEIN 2"/>
    <property type="match status" value="1"/>
</dbReference>
<evidence type="ECO:0000313" key="8">
    <source>
        <dbReference type="Proteomes" id="UP000008141"/>
    </source>
</evidence>
<dbReference type="GO" id="GO:0032040">
    <property type="term" value="C:small-subunit processome"/>
    <property type="evidence" value="ECO:0007669"/>
    <property type="project" value="TreeGrafter"/>
</dbReference>
<dbReference type="GO" id="GO:0034511">
    <property type="term" value="F:U3 snoRNA binding"/>
    <property type="evidence" value="ECO:0007669"/>
    <property type="project" value="InterPro"/>
</dbReference>
<dbReference type="OMA" id="CSLRIWK"/>
<feature type="repeat" description="WD" evidence="5">
    <location>
        <begin position="259"/>
        <end position="300"/>
    </location>
</feature>
<evidence type="ECO:0000256" key="6">
    <source>
        <dbReference type="SAM" id="MobiDB-lite"/>
    </source>
</evidence>
<evidence type="ECO:0000256" key="5">
    <source>
        <dbReference type="PROSITE-ProRule" id="PRU00221"/>
    </source>
</evidence>
<evidence type="ECO:0000256" key="2">
    <source>
        <dbReference type="ARBA" id="ARBA00022574"/>
    </source>
</evidence>
<evidence type="ECO:0000256" key="1">
    <source>
        <dbReference type="ARBA" id="ARBA00004123"/>
    </source>
</evidence>
<dbReference type="OrthoDB" id="189968at2759"/>
<feature type="compositionally biased region" description="Acidic residues" evidence="6">
    <location>
        <begin position="47"/>
        <end position="59"/>
    </location>
</feature>
<dbReference type="InterPro" id="IPR020472">
    <property type="entry name" value="WD40_PAC1"/>
</dbReference>
<dbReference type="RefSeq" id="XP_005848008.1">
    <property type="nucleotide sequence ID" value="XM_005847946.1"/>
</dbReference>
<dbReference type="AlphaFoldDB" id="E1ZDR8"/>
<evidence type="ECO:0000256" key="4">
    <source>
        <dbReference type="ARBA" id="ARBA00023242"/>
    </source>
</evidence>
<sequence length="500" mass="53173">MVRPKARGGRQQSNAAGRKRKQRDEFFDEEDEADFFVQSGEEGAGSESEDEESEQEETAEEKRLRLAKAYLDQVKAIEAAEREPGSESEDEEGGDGGGSAAHDAVAGRLRDDALEGMGHLQRRLAHRLALPPLPRVADYGGAAACGGRLLRGHRLSVTAVALTADERTVFSVSKDGAILEHDVESGARQRFVASSAAGLGRVEQTGTEADWVKRGPRQSGAASLLAAAVSGDGRYLAVGGGDRKVHVWDARSRQYVRGFPGHKDAVTCLAFREGTHELYSGSLDRSIKLWSLDDMAYVDTLFGHQAEVLSVDALRAERCVSCGADRTCRVWKIPEESQLIFRGHCLTIECCRYIAGGAWATGAADGSLSLWSGTKKKPMFTMRRDGEEAEGAGSVGGDAATWVGSVGVCRGSDLLASGAGDGVVRLWRVADAKGGSSKALEAVGGVPVRGFVNSLALGRSGRVLVAGVGQEPRMGRWLRDAAARNGVLIQPLQLDPEGGD</sequence>
<dbReference type="FunFam" id="2.130.10.10:FF:000509">
    <property type="entry name" value="U3 small nucleolar RNA-interacting protein"/>
    <property type="match status" value="1"/>
</dbReference>
<reference evidence="7 8" key="1">
    <citation type="journal article" date="2010" name="Plant Cell">
        <title>The Chlorella variabilis NC64A genome reveals adaptation to photosymbiosis, coevolution with viruses, and cryptic sex.</title>
        <authorList>
            <person name="Blanc G."/>
            <person name="Duncan G."/>
            <person name="Agarkova I."/>
            <person name="Borodovsky M."/>
            <person name="Gurnon J."/>
            <person name="Kuo A."/>
            <person name="Lindquist E."/>
            <person name="Lucas S."/>
            <person name="Pangilinan J."/>
            <person name="Polle J."/>
            <person name="Salamov A."/>
            <person name="Terry A."/>
            <person name="Yamada T."/>
            <person name="Dunigan D.D."/>
            <person name="Grigoriev I.V."/>
            <person name="Claverie J.M."/>
            <person name="Van Etten J.L."/>
        </authorList>
    </citation>
    <scope>NUCLEOTIDE SEQUENCE [LARGE SCALE GENOMIC DNA]</scope>
    <source>
        <strain evidence="7 8">NC64A</strain>
    </source>
</reference>
<dbReference type="PANTHER" id="PTHR19865">
    <property type="entry name" value="U3 SMALL NUCLEOLAR RNA INTERACTING PROTEIN 2"/>
    <property type="match status" value="1"/>
</dbReference>
<name>E1ZDR8_CHLVA</name>
<dbReference type="PRINTS" id="PR00320">
    <property type="entry name" value="GPROTEINBRPT"/>
</dbReference>
<dbReference type="KEGG" id="cvr:CHLNCDRAFT_22742"/>
<protein>
    <submittedName>
        <fullName evidence="7">Uncharacterized protein</fullName>
    </submittedName>
</protein>
<dbReference type="InterPro" id="IPR039241">
    <property type="entry name" value="Rrp9-like"/>
</dbReference>
<keyword evidence="8" id="KW-1185">Reference proteome</keyword>
<dbReference type="PROSITE" id="PS50082">
    <property type="entry name" value="WD_REPEATS_2"/>
    <property type="match status" value="2"/>
</dbReference>
<evidence type="ECO:0000313" key="7">
    <source>
        <dbReference type="EMBL" id="EFN55906.1"/>
    </source>
</evidence>
<dbReference type="Gene3D" id="2.130.10.10">
    <property type="entry name" value="YVTN repeat-like/Quinoprotein amine dehydrogenase"/>
    <property type="match status" value="1"/>
</dbReference>
<dbReference type="Proteomes" id="UP000008141">
    <property type="component" value="Unassembled WGS sequence"/>
</dbReference>
<proteinExistence type="predicted"/>